<name>A0ABQ5JZ07_9EUKA</name>
<evidence type="ECO:0000313" key="7">
    <source>
        <dbReference type="EMBL" id="GKT23052.1"/>
    </source>
</evidence>
<keyword evidence="5" id="KW-0966">Cell projection</keyword>
<evidence type="ECO:0000256" key="6">
    <source>
        <dbReference type="SAM" id="MobiDB-lite"/>
    </source>
</evidence>
<comment type="subcellular location">
    <subcellularLocation>
        <location evidence="1">Cytoplasm</location>
        <location evidence="1">Cytoskeleton</location>
        <location evidence="1">Cilium axoneme</location>
    </subcellularLocation>
</comment>
<protein>
    <submittedName>
        <fullName evidence="7">Radial spokehead-like protein like protein</fullName>
    </submittedName>
</protein>
<evidence type="ECO:0000256" key="3">
    <source>
        <dbReference type="ARBA" id="ARBA00023069"/>
    </source>
</evidence>
<evidence type="ECO:0000256" key="2">
    <source>
        <dbReference type="ARBA" id="ARBA00022490"/>
    </source>
</evidence>
<evidence type="ECO:0000256" key="4">
    <source>
        <dbReference type="ARBA" id="ARBA00023212"/>
    </source>
</evidence>
<keyword evidence="4" id="KW-0206">Cytoskeleton</keyword>
<feature type="region of interest" description="Disordered" evidence="6">
    <location>
        <begin position="210"/>
        <end position="244"/>
    </location>
</feature>
<dbReference type="PANTHER" id="PTHR13159">
    <property type="entry name" value="RADIAL SPOKEHEAD-RELATED"/>
    <property type="match status" value="1"/>
</dbReference>
<comment type="caution">
    <text evidence="7">The sequence shown here is derived from an EMBL/GenBank/DDBJ whole genome shotgun (WGS) entry which is preliminary data.</text>
</comment>
<feature type="region of interest" description="Disordered" evidence="6">
    <location>
        <begin position="36"/>
        <end position="86"/>
    </location>
</feature>
<proteinExistence type="predicted"/>
<keyword evidence="8" id="KW-1185">Reference proteome</keyword>
<keyword evidence="2" id="KW-0963">Cytoplasm</keyword>
<dbReference type="PANTHER" id="PTHR13159:SF0">
    <property type="entry name" value="RADIAL SPOKE HEAD 6 HOMOLOG A"/>
    <property type="match status" value="1"/>
</dbReference>
<evidence type="ECO:0000256" key="5">
    <source>
        <dbReference type="ARBA" id="ARBA00023273"/>
    </source>
</evidence>
<dbReference type="Proteomes" id="UP001057375">
    <property type="component" value="Unassembled WGS sequence"/>
</dbReference>
<dbReference type="InterPro" id="IPR006802">
    <property type="entry name" value="Radial_spoke"/>
</dbReference>
<dbReference type="Pfam" id="PF04712">
    <property type="entry name" value="Radial_spoke"/>
    <property type="match status" value="1"/>
</dbReference>
<dbReference type="EMBL" id="BQXS01012440">
    <property type="protein sequence ID" value="GKT23052.1"/>
    <property type="molecule type" value="Genomic_DNA"/>
</dbReference>
<feature type="compositionally biased region" description="Acidic residues" evidence="6">
    <location>
        <begin position="351"/>
        <end position="368"/>
    </location>
</feature>
<feature type="compositionally biased region" description="Acidic residues" evidence="6">
    <location>
        <begin position="219"/>
        <end position="235"/>
    </location>
</feature>
<evidence type="ECO:0000313" key="8">
    <source>
        <dbReference type="Proteomes" id="UP001057375"/>
    </source>
</evidence>
<keyword evidence="3" id="KW-0969">Cilium</keyword>
<feature type="region of interest" description="Disordered" evidence="6">
    <location>
        <begin position="317"/>
        <end position="368"/>
    </location>
</feature>
<reference evidence="7" key="1">
    <citation type="submission" date="2022-03" db="EMBL/GenBank/DDBJ databases">
        <title>Draft genome sequence of Aduncisulcus paluster, a free-living microaerophilic Fornicata.</title>
        <authorList>
            <person name="Yuyama I."/>
            <person name="Kume K."/>
            <person name="Tamura T."/>
            <person name="Inagaki Y."/>
            <person name="Hashimoto T."/>
        </authorList>
    </citation>
    <scope>NUCLEOTIDE SEQUENCE</scope>
    <source>
        <strain evidence="7">NY0171</strain>
    </source>
</reference>
<sequence>CVDLPKKIAIILHLSAFLENLFVILDATMFLKDIVQEEEEEEEEEKSDEEEEKDKKGDGEEEEEEEEEKSDEEEEEDGKKPPPLPFSLETQVEVHVGVNERTYWVCSKLGDDWMPLPEVTPTQIQISRFVCRKLSGSLSHTTWKRYPFFPGREAHFLRCLIARIRHSCFVEPLAKTSEDDIEVDDEEQGLAVLGGWKHCLKEMRPDGRITKAKKIPVPSEEEEEEDDDEEEEDEEPKPLSEDKTIGRRKGPRWCLRMNRGFGKDKVVCVENMRWHGACSCGWKKGKKSCCMYIGDGLCRNAVEAFTILAPPSLELIPSLEPTEQDDPTLEWEKEVEERKKDLEQHKKDADEMAEEEEEKDEEEEEDDE</sequence>
<evidence type="ECO:0000256" key="1">
    <source>
        <dbReference type="ARBA" id="ARBA00004430"/>
    </source>
</evidence>
<feature type="compositionally biased region" description="Acidic residues" evidence="6">
    <location>
        <begin position="36"/>
        <end position="52"/>
    </location>
</feature>
<accession>A0ABQ5JZ07</accession>
<feature type="non-terminal residue" evidence="7">
    <location>
        <position position="1"/>
    </location>
</feature>
<organism evidence="7 8">
    <name type="scientific">Aduncisulcus paluster</name>
    <dbReference type="NCBI Taxonomy" id="2918883"/>
    <lineage>
        <taxon>Eukaryota</taxon>
        <taxon>Metamonada</taxon>
        <taxon>Carpediemonas-like organisms</taxon>
        <taxon>Aduncisulcus</taxon>
    </lineage>
</organism>
<gene>
    <name evidence="7" type="ORF">ADUPG1_012310</name>
</gene>
<feature type="compositionally biased region" description="Acidic residues" evidence="6">
    <location>
        <begin position="59"/>
        <end position="76"/>
    </location>
</feature>
<feature type="compositionally biased region" description="Basic and acidic residues" evidence="6">
    <location>
        <begin position="330"/>
        <end position="350"/>
    </location>
</feature>